<dbReference type="GO" id="GO:0006783">
    <property type="term" value="P:heme biosynthetic process"/>
    <property type="evidence" value="ECO:0007669"/>
    <property type="project" value="TreeGrafter"/>
</dbReference>
<evidence type="ECO:0000259" key="1">
    <source>
        <dbReference type="PROSITE" id="PS00906"/>
    </source>
</evidence>
<dbReference type="Proteomes" id="UP000012313">
    <property type="component" value="Unassembled WGS sequence"/>
</dbReference>
<evidence type="ECO:0000313" key="3">
    <source>
        <dbReference type="Proteomes" id="UP000012313"/>
    </source>
</evidence>
<evidence type="ECO:0000313" key="2">
    <source>
        <dbReference type="EMBL" id="EMY78498.1"/>
    </source>
</evidence>
<dbReference type="PROSITE" id="PS00906">
    <property type="entry name" value="UROD_1"/>
    <property type="match status" value="1"/>
</dbReference>
<dbReference type="InterPro" id="IPR000257">
    <property type="entry name" value="Uroporphyrinogen_deCOase"/>
</dbReference>
<dbReference type="AlphaFoldDB" id="N1WRQ8"/>
<name>N1WRQ8_9LEPT</name>
<dbReference type="PANTHER" id="PTHR21091:SF169">
    <property type="entry name" value="UROPORPHYRINOGEN DECARBOXYLASE"/>
    <property type="match status" value="1"/>
</dbReference>
<reference evidence="2" key="1">
    <citation type="submission" date="2013-03" db="EMBL/GenBank/DDBJ databases">
        <authorList>
            <person name="Harkins D.M."/>
            <person name="Durkin A.S."/>
            <person name="Brinkac L.M."/>
            <person name="Haft D.H."/>
            <person name="Selengut J.D."/>
            <person name="Sanka R."/>
            <person name="DePew J."/>
            <person name="Purushe J."/>
            <person name="Hartskeerl R.A."/>
            <person name="Ahmed A."/>
            <person name="van der Linden H."/>
            <person name="Goris M.G.A."/>
            <person name="Vinetz J.M."/>
            <person name="Sutton G.G."/>
            <person name="Nierman W.C."/>
            <person name="Fouts D.E."/>
        </authorList>
    </citation>
    <scope>NUCLEOTIDE SEQUENCE [LARGE SCALE GENOMIC DNA]</scope>
    <source>
        <strain evidence="2">ICFT</strain>
    </source>
</reference>
<dbReference type="Gene3D" id="3.20.20.210">
    <property type="match status" value="1"/>
</dbReference>
<feature type="domain" description="Uroporphyrinogen decarboxylase (URO-D)" evidence="1">
    <location>
        <begin position="19"/>
        <end position="28"/>
    </location>
</feature>
<dbReference type="STRING" id="1218598.LEP1GSC060_3835"/>
<organism evidence="2 3">
    <name type="scientific">Leptospira weilii serovar Ranarum str. ICFT</name>
    <dbReference type="NCBI Taxonomy" id="1218598"/>
    <lineage>
        <taxon>Bacteria</taxon>
        <taxon>Pseudomonadati</taxon>
        <taxon>Spirochaetota</taxon>
        <taxon>Spirochaetia</taxon>
        <taxon>Leptospirales</taxon>
        <taxon>Leptospiraceae</taxon>
        <taxon>Leptospira</taxon>
    </lineage>
</organism>
<dbReference type="GO" id="GO:0004853">
    <property type="term" value="F:uroporphyrinogen decarboxylase activity"/>
    <property type="evidence" value="ECO:0007669"/>
    <property type="project" value="InterPro"/>
</dbReference>
<dbReference type="Pfam" id="PF01208">
    <property type="entry name" value="URO-D"/>
    <property type="match status" value="1"/>
</dbReference>
<accession>N1WRQ8</accession>
<dbReference type="OrthoDB" id="9806656at2"/>
<proteinExistence type="predicted"/>
<dbReference type="SUPFAM" id="SSF51726">
    <property type="entry name" value="UROD/MetE-like"/>
    <property type="match status" value="1"/>
</dbReference>
<dbReference type="InterPro" id="IPR038071">
    <property type="entry name" value="UROD/MetE-like_sf"/>
</dbReference>
<comment type="caution">
    <text evidence="2">The sequence shown here is derived from an EMBL/GenBank/DDBJ whole genome shotgun (WGS) entry which is preliminary data.</text>
</comment>
<keyword evidence="3" id="KW-1185">Reference proteome</keyword>
<dbReference type="EMBL" id="AOHC02000021">
    <property type="protein sequence ID" value="EMY78498.1"/>
    <property type="molecule type" value="Genomic_DNA"/>
</dbReference>
<protein>
    <submittedName>
        <fullName evidence="2">Uroporphyrinogen decarboxylase</fullName>
    </submittedName>
</protein>
<dbReference type="GO" id="GO:0005829">
    <property type="term" value="C:cytosol"/>
    <property type="evidence" value="ECO:0007669"/>
    <property type="project" value="TreeGrafter"/>
</dbReference>
<gene>
    <name evidence="2" type="ORF">LEP1GSC060_3835</name>
</gene>
<sequence>MSSKRYSNAVGGVAQKIPPVWMMRQAGRYHKHYQALRQKYSFEELCKIPELAAEVAFGPVDEFDFDVAILFSDILFPLEALGMGLKYTDAGPNLSFAIRSKEDLKKLNSVEDSISFMQFQKDAMKLTREKIPKDKSVIGFVGGPWTLFTYAVSGKHEGNLSLPKTLTEVRNEFLEKIVPFLKENIAFQLAGGAELIMIFDTAGGDLSPEFFREIVFPGIKTLADSYPGKVGYYGRGTGSPHFQTIREIATLAGFGFDHRWDLKEVFKNEKRMVQGNFDQTLLFMEREEFKKTLKYYLSPYRDLSPEERIGWVCGLGHGVMPKTPEDNVKTFVEIVRETFQ</sequence>
<dbReference type="PANTHER" id="PTHR21091">
    <property type="entry name" value="METHYLTETRAHYDROFOLATE:HOMOCYSTEINE METHYLTRANSFERASE RELATED"/>
    <property type="match status" value="1"/>
</dbReference>
<dbReference type="RefSeq" id="WP_002998860.1">
    <property type="nucleotide sequence ID" value="NZ_AOHC02000021.1"/>
</dbReference>